<dbReference type="Pfam" id="PF00528">
    <property type="entry name" value="BPD_transp_1"/>
    <property type="match status" value="1"/>
</dbReference>
<feature type="domain" description="ABC transmembrane type-1" evidence="9">
    <location>
        <begin position="84"/>
        <end position="290"/>
    </location>
</feature>
<evidence type="ECO:0000256" key="7">
    <source>
        <dbReference type="ARBA" id="ARBA00023136"/>
    </source>
</evidence>
<comment type="similarity">
    <text evidence="2">Belongs to the binding-protein-dependent transport system permease family. CysTW subfamily.</text>
</comment>
<evidence type="ECO:0000256" key="6">
    <source>
        <dbReference type="ARBA" id="ARBA00022989"/>
    </source>
</evidence>
<evidence type="ECO:0000256" key="4">
    <source>
        <dbReference type="ARBA" id="ARBA00022475"/>
    </source>
</evidence>
<sequence length="300" mass="32007">MGGRCAGAVAESGVTARRLGLLALPLLWTAAFVVVPLLLILKISFAEAQLAQPPYTPLFQDGALAASLTNYSLLLEDTLYLRALGNSLLYAGLATICCLVIGLAIARAVTQAPKGWQPFLLTLIILPFWTSFLIRVYAWIALLKPEGLINAALLSSGVIDQPLVLVNTGFGVVLGMTYSYLPFAILPIYASLAGQSPRLTEAAIDLGSTPIRAFWLVTVPLARPGILAAGLMVFIPMAGEFVIPDLLGGSATIMMGQTLWTEFFSNRDWPLASALAVLLTLLLLVPAMTLQRLELGKASR</sequence>
<feature type="transmembrane region" description="Helical" evidence="8">
    <location>
        <begin position="213"/>
        <end position="235"/>
    </location>
</feature>
<dbReference type="CDD" id="cd06261">
    <property type="entry name" value="TM_PBP2"/>
    <property type="match status" value="1"/>
</dbReference>
<keyword evidence="11" id="KW-1185">Reference proteome</keyword>
<evidence type="ECO:0000256" key="8">
    <source>
        <dbReference type="RuleBase" id="RU363032"/>
    </source>
</evidence>
<dbReference type="InterPro" id="IPR000515">
    <property type="entry name" value="MetI-like"/>
</dbReference>
<keyword evidence="7 8" id="KW-0472">Membrane</keyword>
<dbReference type="InterPro" id="IPR035906">
    <property type="entry name" value="MetI-like_sf"/>
</dbReference>
<evidence type="ECO:0000313" key="11">
    <source>
        <dbReference type="Proteomes" id="UP000317496"/>
    </source>
</evidence>
<dbReference type="GO" id="GO:0005886">
    <property type="term" value="C:plasma membrane"/>
    <property type="evidence" value="ECO:0007669"/>
    <property type="project" value="UniProtKB-SubCell"/>
</dbReference>
<dbReference type="PROSITE" id="PS50928">
    <property type="entry name" value="ABC_TM1"/>
    <property type="match status" value="1"/>
</dbReference>
<feature type="transmembrane region" description="Helical" evidence="8">
    <location>
        <begin position="21"/>
        <end position="45"/>
    </location>
</feature>
<name>A0A516H618_9PROT</name>
<dbReference type="SUPFAM" id="SSF161098">
    <property type="entry name" value="MetI-like"/>
    <property type="match status" value="1"/>
</dbReference>
<keyword evidence="4" id="KW-1003">Cell membrane</keyword>
<dbReference type="PANTHER" id="PTHR42929:SF3">
    <property type="entry name" value="PUTRESCINE TRANSPORT SYSTEM PERMEASE PROTEIN POTH"/>
    <property type="match status" value="1"/>
</dbReference>
<comment type="subcellular location">
    <subcellularLocation>
        <location evidence="1 8">Cell membrane</location>
        <topology evidence="1 8">Multi-pass membrane protein</topology>
    </subcellularLocation>
</comment>
<evidence type="ECO:0000256" key="1">
    <source>
        <dbReference type="ARBA" id="ARBA00004651"/>
    </source>
</evidence>
<evidence type="ECO:0000256" key="5">
    <source>
        <dbReference type="ARBA" id="ARBA00022692"/>
    </source>
</evidence>
<feature type="transmembrane region" description="Helical" evidence="8">
    <location>
        <begin position="269"/>
        <end position="290"/>
    </location>
</feature>
<accession>A0A516H618</accession>
<keyword evidence="6 8" id="KW-1133">Transmembrane helix</keyword>
<evidence type="ECO:0000313" key="10">
    <source>
        <dbReference type="EMBL" id="QDO99233.1"/>
    </source>
</evidence>
<dbReference type="EMBL" id="CP041636">
    <property type="protein sequence ID" value="QDO99233.1"/>
    <property type="molecule type" value="Genomic_DNA"/>
</dbReference>
<gene>
    <name evidence="10" type="ORF">FNB15_18995</name>
</gene>
<protein>
    <submittedName>
        <fullName evidence="10">ABC transporter permease</fullName>
    </submittedName>
</protein>
<keyword evidence="3 8" id="KW-0813">Transport</keyword>
<feature type="transmembrane region" description="Helical" evidence="8">
    <location>
        <begin position="118"/>
        <end position="143"/>
    </location>
</feature>
<reference evidence="10 11" key="1">
    <citation type="submission" date="2019-07" db="EMBL/GenBank/DDBJ databases">
        <title>Genome sequencing for Ferrovibrio sp. K5.</title>
        <authorList>
            <person name="Park S.-J."/>
        </authorList>
    </citation>
    <scope>NUCLEOTIDE SEQUENCE [LARGE SCALE GENOMIC DNA]</scope>
    <source>
        <strain evidence="10 11">K5</strain>
    </source>
</reference>
<dbReference type="AlphaFoldDB" id="A0A516H618"/>
<organism evidence="10 11">
    <name type="scientific">Ferrovibrio terrae</name>
    <dbReference type="NCBI Taxonomy" id="2594003"/>
    <lineage>
        <taxon>Bacteria</taxon>
        <taxon>Pseudomonadati</taxon>
        <taxon>Pseudomonadota</taxon>
        <taxon>Alphaproteobacteria</taxon>
        <taxon>Rhodospirillales</taxon>
        <taxon>Rhodospirillaceae</taxon>
        <taxon>Ferrovibrio</taxon>
    </lineage>
</organism>
<evidence type="ECO:0000259" key="9">
    <source>
        <dbReference type="PROSITE" id="PS50928"/>
    </source>
</evidence>
<feature type="transmembrane region" description="Helical" evidence="8">
    <location>
        <begin position="88"/>
        <end position="106"/>
    </location>
</feature>
<dbReference type="Gene3D" id="1.10.3720.10">
    <property type="entry name" value="MetI-like"/>
    <property type="match status" value="1"/>
</dbReference>
<keyword evidence="5 8" id="KW-0812">Transmembrane</keyword>
<evidence type="ECO:0000256" key="3">
    <source>
        <dbReference type="ARBA" id="ARBA00022448"/>
    </source>
</evidence>
<proteinExistence type="inferred from homology"/>
<dbReference type="Proteomes" id="UP000317496">
    <property type="component" value="Chromosome"/>
</dbReference>
<evidence type="ECO:0000256" key="2">
    <source>
        <dbReference type="ARBA" id="ARBA00007069"/>
    </source>
</evidence>
<dbReference type="KEGG" id="fer:FNB15_18995"/>
<dbReference type="OrthoDB" id="7915284at2"/>
<dbReference type="PANTHER" id="PTHR42929">
    <property type="entry name" value="INNER MEMBRANE ABC TRANSPORTER PERMEASE PROTEIN YDCU-RELATED-RELATED"/>
    <property type="match status" value="1"/>
</dbReference>
<feature type="transmembrane region" description="Helical" evidence="8">
    <location>
        <begin position="163"/>
        <end position="192"/>
    </location>
</feature>
<dbReference type="GO" id="GO:0055085">
    <property type="term" value="P:transmembrane transport"/>
    <property type="evidence" value="ECO:0007669"/>
    <property type="project" value="InterPro"/>
</dbReference>